<evidence type="ECO:0000256" key="2">
    <source>
        <dbReference type="ARBA" id="ARBA00022553"/>
    </source>
</evidence>
<feature type="non-terminal residue" evidence="4">
    <location>
        <position position="149"/>
    </location>
</feature>
<dbReference type="EMBL" id="JBHTIS010001296">
    <property type="protein sequence ID" value="MFD1047888.1"/>
    <property type="molecule type" value="Genomic_DNA"/>
</dbReference>
<dbReference type="PANTHER" id="PTHR45527:SF1">
    <property type="entry name" value="FATTY ACID SYNTHASE"/>
    <property type="match status" value="1"/>
</dbReference>
<comment type="caution">
    <text evidence="4">The sequence shown here is derived from an EMBL/GenBank/DDBJ whole genome shotgun (WGS) entry which is preliminary data.</text>
</comment>
<name>A0ABW3MB76_9PSEU</name>
<feature type="domain" description="Carrier" evidence="3">
    <location>
        <begin position="12"/>
        <end position="86"/>
    </location>
</feature>
<sequence length="149" mass="16241">MTHPTVGYEQVLPRDPLEMWLAQRWREVLGFPVGIRDNFFGMGGNSLDAARVVNAVWEEFGIRLPLNVVSVNPDVEKLAAALRDQGARLPGPLVEIQYGEGTHPPLFLVHPVSGQATPYCGLAQALGDEFAVYGLQAVGLYSDEEPLTA</sequence>
<dbReference type="InterPro" id="IPR036736">
    <property type="entry name" value="ACP-like_sf"/>
</dbReference>
<dbReference type="InterPro" id="IPR020806">
    <property type="entry name" value="PKS_PP-bd"/>
</dbReference>
<dbReference type="PANTHER" id="PTHR45527">
    <property type="entry name" value="NONRIBOSOMAL PEPTIDE SYNTHETASE"/>
    <property type="match status" value="1"/>
</dbReference>
<evidence type="ECO:0000313" key="5">
    <source>
        <dbReference type="Proteomes" id="UP001597045"/>
    </source>
</evidence>
<dbReference type="InterPro" id="IPR009081">
    <property type="entry name" value="PP-bd_ACP"/>
</dbReference>
<dbReference type="SUPFAM" id="SSF47336">
    <property type="entry name" value="ACP-like"/>
    <property type="match status" value="1"/>
</dbReference>
<dbReference type="SUPFAM" id="SSF53474">
    <property type="entry name" value="alpha/beta-Hydrolases"/>
    <property type="match status" value="1"/>
</dbReference>
<dbReference type="InterPro" id="IPR029058">
    <property type="entry name" value="AB_hydrolase_fold"/>
</dbReference>
<protein>
    <submittedName>
        <fullName evidence="4">Phosphopantetheine-binding protein</fullName>
    </submittedName>
</protein>
<dbReference type="Proteomes" id="UP001597045">
    <property type="component" value="Unassembled WGS sequence"/>
</dbReference>
<gene>
    <name evidence="4" type="ORF">ACFQ1S_21270</name>
</gene>
<dbReference type="Pfam" id="PF00550">
    <property type="entry name" value="PP-binding"/>
    <property type="match status" value="1"/>
</dbReference>
<keyword evidence="2" id="KW-0597">Phosphoprotein</keyword>
<dbReference type="SMART" id="SM00823">
    <property type="entry name" value="PKS_PP"/>
    <property type="match status" value="1"/>
</dbReference>
<evidence type="ECO:0000256" key="1">
    <source>
        <dbReference type="ARBA" id="ARBA00022450"/>
    </source>
</evidence>
<dbReference type="InterPro" id="IPR006162">
    <property type="entry name" value="Ppantetheine_attach_site"/>
</dbReference>
<dbReference type="PROSITE" id="PS50075">
    <property type="entry name" value="CARRIER"/>
    <property type="match status" value="1"/>
</dbReference>
<dbReference type="PROSITE" id="PS00012">
    <property type="entry name" value="PHOSPHOPANTETHEINE"/>
    <property type="match status" value="1"/>
</dbReference>
<accession>A0ABW3MB76</accession>
<evidence type="ECO:0000259" key="3">
    <source>
        <dbReference type="PROSITE" id="PS50075"/>
    </source>
</evidence>
<reference evidence="5" key="1">
    <citation type="journal article" date="2019" name="Int. J. Syst. Evol. Microbiol.">
        <title>The Global Catalogue of Microorganisms (GCM) 10K type strain sequencing project: providing services to taxonomists for standard genome sequencing and annotation.</title>
        <authorList>
            <consortium name="The Broad Institute Genomics Platform"/>
            <consortium name="The Broad Institute Genome Sequencing Center for Infectious Disease"/>
            <person name="Wu L."/>
            <person name="Ma J."/>
        </authorList>
    </citation>
    <scope>NUCLEOTIDE SEQUENCE [LARGE SCALE GENOMIC DNA]</scope>
    <source>
        <strain evidence="5">JCM 31486</strain>
    </source>
</reference>
<proteinExistence type="predicted"/>
<dbReference type="Gene3D" id="3.40.50.1820">
    <property type="entry name" value="alpha/beta hydrolase"/>
    <property type="match status" value="1"/>
</dbReference>
<evidence type="ECO:0000313" key="4">
    <source>
        <dbReference type="EMBL" id="MFD1047888.1"/>
    </source>
</evidence>
<keyword evidence="5" id="KW-1185">Reference proteome</keyword>
<keyword evidence="1" id="KW-0596">Phosphopantetheine</keyword>
<organism evidence="4 5">
    <name type="scientific">Kibdelosporangium lantanae</name>
    <dbReference type="NCBI Taxonomy" id="1497396"/>
    <lineage>
        <taxon>Bacteria</taxon>
        <taxon>Bacillati</taxon>
        <taxon>Actinomycetota</taxon>
        <taxon>Actinomycetes</taxon>
        <taxon>Pseudonocardiales</taxon>
        <taxon>Pseudonocardiaceae</taxon>
        <taxon>Kibdelosporangium</taxon>
    </lineage>
</organism>